<evidence type="ECO:0000313" key="2">
    <source>
        <dbReference type="EMBL" id="CAA9261843.1"/>
    </source>
</evidence>
<dbReference type="GO" id="GO:0005524">
    <property type="term" value="F:ATP binding"/>
    <property type="evidence" value="ECO:0007669"/>
    <property type="project" value="UniProtKB-KW"/>
</dbReference>
<gene>
    <name evidence="2" type="ORF">AVDCRST_MAG50-2805</name>
</gene>
<dbReference type="EMBL" id="CADCTF010000130">
    <property type="protein sequence ID" value="CAA9261843.1"/>
    <property type="molecule type" value="Genomic_DNA"/>
</dbReference>
<name>A0A6J4IWF3_9ACTN</name>
<feature type="compositionally biased region" description="Basic residues" evidence="1">
    <location>
        <begin position="247"/>
        <end position="268"/>
    </location>
</feature>
<feature type="region of interest" description="Disordered" evidence="1">
    <location>
        <begin position="182"/>
        <end position="287"/>
    </location>
</feature>
<accession>A0A6J4IWF3</accession>
<feature type="non-terminal residue" evidence="2">
    <location>
        <position position="287"/>
    </location>
</feature>
<feature type="compositionally biased region" description="Basic residues" evidence="1">
    <location>
        <begin position="25"/>
        <end position="36"/>
    </location>
</feature>
<feature type="compositionally biased region" description="Basic and acidic residues" evidence="1">
    <location>
        <begin position="127"/>
        <end position="148"/>
    </location>
</feature>
<sequence>VRHSDDALEHPQHRSGGPQPGRAAGRCRRARLRGQRPRLLLRVLSGAARREPGHRPPAGDRPDRAVGLRQEHLPALPQPHERPDPRHPGRRSHRLSRPGPLRPGCRPHRGASPDRHGLPEAEPVPEVDLRQRGVRPEGERAQAQEHGRPGGGVPPSGCPVGRGEGQAQAERLLPVRWPAAAALHRPGHRRPARRDPHGRALLGARPDRHHPHRGAHGRAQAGLHDRHRDPQHAAGCPRLRRDGVLHGRGRRCRPPHRCAGRGRRHQRPVHLAQGPAHRRLHHRPLRL</sequence>
<protein>
    <submittedName>
        <fullName evidence="2">Phosphate transport ATP-binding protein PstB</fullName>
    </submittedName>
</protein>
<keyword evidence="2" id="KW-0547">Nucleotide-binding</keyword>
<dbReference type="AlphaFoldDB" id="A0A6J4IWF3"/>
<feature type="region of interest" description="Disordered" evidence="1">
    <location>
        <begin position="1"/>
        <end position="167"/>
    </location>
</feature>
<organism evidence="2">
    <name type="scientific">uncultured Acidimicrobiales bacterium</name>
    <dbReference type="NCBI Taxonomy" id="310071"/>
    <lineage>
        <taxon>Bacteria</taxon>
        <taxon>Bacillati</taxon>
        <taxon>Actinomycetota</taxon>
        <taxon>Acidimicrobiia</taxon>
        <taxon>Acidimicrobiales</taxon>
        <taxon>environmental samples</taxon>
    </lineage>
</organism>
<evidence type="ECO:0000256" key="1">
    <source>
        <dbReference type="SAM" id="MobiDB-lite"/>
    </source>
</evidence>
<feature type="compositionally biased region" description="Basic residues" evidence="1">
    <location>
        <begin position="276"/>
        <end position="287"/>
    </location>
</feature>
<feature type="compositionally biased region" description="Basic and acidic residues" evidence="1">
    <location>
        <begin position="1"/>
        <end position="12"/>
    </location>
</feature>
<feature type="non-terminal residue" evidence="2">
    <location>
        <position position="1"/>
    </location>
</feature>
<keyword evidence="2" id="KW-0067">ATP-binding</keyword>
<proteinExistence type="predicted"/>
<feature type="compositionally biased region" description="Gly residues" evidence="1">
    <location>
        <begin position="149"/>
        <end position="164"/>
    </location>
</feature>
<reference evidence="2" key="1">
    <citation type="submission" date="2020-02" db="EMBL/GenBank/DDBJ databases">
        <authorList>
            <person name="Meier V. D."/>
        </authorList>
    </citation>
    <scope>NUCLEOTIDE SEQUENCE</scope>
    <source>
        <strain evidence="2">AVDCRST_MAG50</strain>
    </source>
</reference>
<feature type="compositionally biased region" description="Basic residues" evidence="1">
    <location>
        <begin position="207"/>
        <end position="216"/>
    </location>
</feature>
<feature type="compositionally biased region" description="Basic and acidic residues" evidence="1">
    <location>
        <begin position="48"/>
        <end position="72"/>
    </location>
</feature>